<comment type="subunit">
    <text evidence="3">Homodimer.</text>
</comment>
<dbReference type="PANTHER" id="PTHR21237">
    <property type="entry name" value="GRPE PROTEIN"/>
    <property type="match status" value="1"/>
</dbReference>
<dbReference type="HAMAP" id="MF_01151">
    <property type="entry name" value="GrpE"/>
    <property type="match status" value="1"/>
</dbReference>
<evidence type="ECO:0000256" key="5">
    <source>
        <dbReference type="SAM" id="MobiDB-lite"/>
    </source>
</evidence>
<comment type="subcellular location">
    <subcellularLocation>
        <location evidence="3">Cytoplasm</location>
    </subcellularLocation>
</comment>
<dbReference type="EMBL" id="DXFQ01000102">
    <property type="protein sequence ID" value="HIX20096.1"/>
    <property type="molecule type" value="Genomic_DNA"/>
</dbReference>
<gene>
    <name evidence="3" type="primary">grpE</name>
    <name evidence="6" type="ORF">H9862_05770</name>
</gene>
<dbReference type="GO" id="GO:0051087">
    <property type="term" value="F:protein-folding chaperone binding"/>
    <property type="evidence" value="ECO:0007669"/>
    <property type="project" value="InterPro"/>
</dbReference>
<evidence type="ECO:0000313" key="7">
    <source>
        <dbReference type="Proteomes" id="UP000823964"/>
    </source>
</evidence>
<proteinExistence type="inferred from homology"/>
<dbReference type="GO" id="GO:0042803">
    <property type="term" value="F:protein homodimerization activity"/>
    <property type="evidence" value="ECO:0007669"/>
    <property type="project" value="InterPro"/>
</dbReference>
<comment type="function">
    <text evidence="3">Participates actively in the response to hyperosmotic and heat shock by preventing the aggregation of stress-denatured proteins, in association with DnaK and GrpE. It is the nucleotide exchange factor for DnaK and may function as a thermosensor. Unfolded proteins bind initially to DnaJ; upon interaction with the DnaJ-bound protein, DnaK hydrolyzes its bound ATP, resulting in the formation of a stable complex. GrpE releases ADP from DnaK; ATP binding to DnaK triggers the release of the substrate protein, thus completing the reaction cycle. Several rounds of ATP-dependent interactions between DnaJ, DnaK and GrpE are required for fully efficient folding.</text>
</comment>
<keyword evidence="2 3" id="KW-0143">Chaperone</keyword>
<dbReference type="InterPro" id="IPR009012">
    <property type="entry name" value="GrpE_head"/>
</dbReference>
<dbReference type="AlphaFoldDB" id="A0A9D1VBI6"/>
<evidence type="ECO:0000313" key="6">
    <source>
        <dbReference type="EMBL" id="HIX20096.1"/>
    </source>
</evidence>
<dbReference type="Gene3D" id="2.30.22.10">
    <property type="entry name" value="Head domain of nucleotide exchange factor GrpE"/>
    <property type="match status" value="1"/>
</dbReference>
<name>A0A9D1VBI6_9BACT</name>
<dbReference type="InterPro" id="IPR000740">
    <property type="entry name" value="GrpE"/>
</dbReference>
<dbReference type="Proteomes" id="UP000823964">
    <property type="component" value="Unassembled WGS sequence"/>
</dbReference>
<dbReference type="GO" id="GO:0005737">
    <property type="term" value="C:cytoplasm"/>
    <property type="evidence" value="ECO:0007669"/>
    <property type="project" value="UniProtKB-SubCell"/>
</dbReference>
<evidence type="ECO:0000256" key="4">
    <source>
        <dbReference type="RuleBase" id="RU004478"/>
    </source>
</evidence>
<sequence>MRNQDEKMPEDQDCCCADEPQQEAPLNETPVDESDAQQAADATDELTKWRERALRTAAEYDNYRKRCVKDNQDFRKYANRGLLEELLPVVDNFEMGMQMAGQDTSSMIYIGMSMVQKQLSDFLTGQGVERIAAEPGQAFDHNVHEAIQSEPSDQPEGTILRVLRPGYMLKDRLLRPVNVVVAAPRDAEA</sequence>
<reference evidence="6" key="2">
    <citation type="submission" date="2021-04" db="EMBL/GenBank/DDBJ databases">
        <authorList>
            <person name="Gilroy R."/>
        </authorList>
    </citation>
    <scope>NUCLEOTIDE SEQUENCE</scope>
    <source>
        <strain evidence="6">14975</strain>
    </source>
</reference>
<dbReference type="GO" id="GO:0006457">
    <property type="term" value="P:protein folding"/>
    <property type="evidence" value="ECO:0007669"/>
    <property type="project" value="InterPro"/>
</dbReference>
<keyword evidence="3" id="KW-0963">Cytoplasm</keyword>
<feature type="region of interest" description="Disordered" evidence="5">
    <location>
        <begin position="1"/>
        <end position="44"/>
    </location>
</feature>
<feature type="compositionally biased region" description="Basic and acidic residues" evidence="5">
    <location>
        <begin position="1"/>
        <end position="10"/>
    </location>
</feature>
<accession>A0A9D1VBI6</accession>
<comment type="caution">
    <text evidence="6">The sequence shown here is derived from an EMBL/GenBank/DDBJ whole genome shotgun (WGS) entry which is preliminary data.</text>
</comment>
<dbReference type="CDD" id="cd00446">
    <property type="entry name" value="GrpE"/>
    <property type="match status" value="1"/>
</dbReference>
<dbReference type="Pfam" id="PF01025">
    <property type="entry name" value="GrpE"/>
    <property type="match status" value="1"/>
</dbReference>
<evidence type="ECO:0000256" key="1">
    <source>
        <dbReference type="ARBA" id="ARBA00009054"/>
    </source>
</evidence>
<dbReference type="GO" id="GO:0000774">
    <property type="term" value="F:adenyl-nucleotide exchange factor activity"/>
    <property type="evidence" value="ECO:0007669"/>
    <property type="project" value="InterPro"/>
</dbReference>
<dbReference type="PANTHER" id="PTHR21237:SF23">
    <property type="entry name" value="GRPE PROTEIN HOMOLOG, MITOCHONDRIAL"/>
    <property type="match status" value="1"/>
</dbReference>
<evidence type="ECO:0000256" key="2">
    <source>
        <dbReference type="ARBA" id="ARBA00023186"/>
    </source>
</evidence>
<dbReference type="SUPFAM" id="SSF58014">
    <property type="entry name" value="Coiled-coil domain of nucleotide exchange factor GrpE"/>
    <property type="match status" value="1"/>
</dbReference>
<protein>
    <recommendedName>
        <fullName evidence="3">Protein GrpE</fullName>
    </recommendedName>
    <alternativeName>
        <fullName evidence="3">HSP-70 cofactor</fullName>
    </alternativeName>
</protein>
<dbReference type="PRINTS" id="PR00773">
    <property type="entry name" value="GRPEPROTEIN"/>
</dbReference>
<organism evidence="6 7">
    <name type="scientific">Candidatus Akkermansia intestinigallinarum</name>
    <dbReference type="NCBI Taxonomy" id="2838431"/>
    <lineage>
        <taxon>Bacteria</taxon>
        <taxon>Pseudomonadati</taxon>
        <taxon>Verrucomicrobiota</taxon>
        <taxon>Verrucomicrobiia</taxon>
        <taxon>Verrucomicrobiales</taxon>
        <taxon>Akkermansiaceae</taxon>
        <taxon>Akkermansia</taxon>
    </lineage>
</organism>
<comment type="similarity">
    <text evidence="1 3 4">Belongs to the GrpE family.</text>
</comment>
<reference evidence="6" key="1">
    <citation type="journal article" date="2021" name="PeerJ">
        <title>Extensive microbial diversity within the chicken gut microbiome revealed by metagenomics and culture.</title>
        <authorList>
            <person name="Gilroy R."/>
            <person name="Ravi A."/>
            <person name="Getino M."/>
            <person name="Pursley I."/>
            <person name="Horton D.L."/>
            <person name="Alikhan N.F."/>
            <person name="Baker D."/>
            <person name="Gharbi K."/>
            <person name="Hall N."/>
            <person name="Watson M."/>
            <person name="Adriaenssens E.M."/>
            <person name="Foster-Nyarko E."/>
            <person name="Jarju S."/>
            <person name="Secka A."/>
            <person name="Antonio M."/>
            <person name="Oren A."/>
            <person name="Chaudhuri R.R."/>
            <person name="La Ragione R."/>
            <person name="Hildebrand F."/>
            <person name="Pallen M.J."/>
        </authorList>
    </citation>
    <scope>NUCLEOTIDE SEQUENCE</scope>
    <source>
        <strain evidence="6">14975</strain>
    </source>
</reference>
<dbReference type="Gene3D" id="3.90.20.20">
    <property type="match status" value="1"/>
</dbReference>
<evidence type="ECO:0000256" key="3">
    <source>
        <dbReference type="HAMAP-Rule" id="MF_01151"/>
    </source>
</evidence>
<dbReference type="GO" id="GO:0051082">
    <property type="term" value="F:unfolded protein binding"/>
    <property type="evidence" value="ECO:0007669"/>
    <property type="project" value="TreeGrafter"/>
</dbReference>
<keyword evidence="3" id="KW-0346">Stress response</keyword>
<dbReference type="InterPro" id="IPR013805">
    <property type="entry name" value="GrpE_CC"/>
</dbReference>
<dbReference type="SUPFAM" id="SSF51064">
    <property type="entry name" value="Head domain of nucleotide exchange factor GrpE"/>
    <property type="match status" value="1"/>
</dbReference>